<dbReference type="EC" id="3.1.3.5" evidence="5"/>
<organism evidence="11">
    <name type="scientific">hydrothermal vent metagenome</name>
    <dbReference type="NCBI Taxonomy" id="652676"/>
    <lineage>
        <taxon>unclassified sequences</taxon>
        <taxon>metagenomes</taxon>
        <taxon>ecological metagenomes</taxon>
    </lineage>
</organism>
<dbReference type="HAMAP" id="MF_00060">
    <property type="entry name" value="SurE"/>
    <property type="match status" value="1"/>
</dbReference>
<evidence type="ECO:0000256" key="8">
    <source>
        <dbReference type="ARBA" id="ARBA00022741"/>
    </source>
</evidence>
<dbReference type="GO" id="GO:0000166">
    <property type="term" value="F:nucleotide binding"/>
    <property type="evidence" value="ECO:0007669"/>
    <property type="project" value="UniProtKB-KW"/>
</dbReference>
<evidence type="ECO:0000313" key="11">
    <source>
        <dbReference type="EMBL" id="VAX26383.1"/>
    </source>
</evidence>
<dbReference type="EMBL" id="UOGD01000336">
    <property type="protein sequence ID" value="VAX26383.1"/>
    <property type="molecule type" value="Genomic_DNA"/>
</dbReference>
<keyword evidence="7" id="KW-0479">Metal-binding</keyword>
<evidence type="ECO:0000256" key="7">
    <source>
        <dbReference type="ARBA" id="ARBA00022723"/>
    </source>
</evidence>
<dbReference type="PANTHER" id="PTHR30457:SF0">
    <property type="entry name" value="PHOSPHATASE, PUTATIVE (AFU_ORTHOLOGUE AFUA_4G01070)-RELATED"/>
    <property type="match status" value="1"/>
</dbReference>
<dbReference type="AlphaFoldDB" id="A0A3B1CNW9"/>
<reference evidence="11" key="1">
    <citation type="submission" date="2018-06" db="EMBL/GenBank/DDBJ databases">
        <authorList>
            <person name="Zhirakovskaya E."/>
        </authorList>
    </citation>
    <scope>NUCLEOTIDE SEQUENCE</scope>
</reference>
<evidence type="ECO:0000256" key="3">
    <source>
        <dbReference type="ARBA" id="ARBA00004496"/>
    </source>
</evidence>
<comment type="subcellular location">
    <subcellularLocation>
        <location evidence="3">Cytoplasm</location>
    </subcellularLocation>
</comment>
<evidence type="ECO:0000256" key="6">
    <source>
        <dbReference type="ARBA" id="ARBA00022490"/>
    </source>
</evidence>
<dbReference type="InterPro" id="IPR002828">
    <property type="entry name" value="SurE-like_Pase/nucleotidase"/>
</dbReference>
<dbReference type="NCBIfam" id="NF001492">
    <property type="entry name" value="PRK00346.2-2"/>
    <property type="match status" value="1"/>
</dbReference>
<comment type="catalytic activity">
    <reaction evidence="1">
        <text>a ribonucleoside 5'-phosphate + H2O = a ribonucleoside + phosphate</text>
        <dbReference type="Rhea" id="RHEA:12484"/>
        <dbReference type="ChEBI" id="CHEBI:15377"/>
        <dbReference type="ChEBI" id="CHEBI:18254"/>
        <dbReference type="ChEBI" id="CHEBI:43474"/>
        <dbReference type="ChEBI" id="CHEBI:58043"/>
        <dbReference type="EC" id="3.1.3.5"/>
    </reaction>
</comment>
<feature type="domain" description="Survival protein SurE-like phosphatase/nucleotidase" evidence="10">
    <location>
        <begin position="3"/>
        <end position="187"/>
    </location>
</feature>
<keyword evidence="8" id="KW-0547">Nucleotide-binding</keyword>
<protein>
    <recommendedName>
        <fullName evidence="5">5'-nucleotidase</fullName>
        <ecNumber evidence="5">3.1.3.5</ecNumber>
    </recommendedName>
</protein>
<accession>A0A3B1CNW9</accession>
<evidence type="ECO:0000259" key="10">
    <source>
        <dbReference type="Pfam" id="PF01975"/>
    </source>
</evidence>
<dbReference type="SUPFAM" id="SSF64167">
    <property type="entry name" value="SurE-like"/>
    <property type="match status" value="1"/>
</dbReference>
<dbReference type="FunFam" id="3.40.1210.10:FF:000001">
    <property type="entry name" value="5'/3'-nucleotidase SurE"/>
    <property type="match status" value="1"/>
</dbReference>
<dbReference type="NCBIfam" id="TIGR00087">
    <property type="entry name" value="surE"/>
    <property type="match status" value="1"/>
</dbReference>
<evidence type="ECO:0000256" key="2">
    <source>
        <dbReference type="ARBA" id="ARBA00001946"/>
    </source>
</evidence>
<dbReference type="Gene3D" id="3.40.1210.10">
    <property type="entry name" value="Survival protein SurE-like phosphatase/nucleotidase"/>
    <property type="match status" value="1"/>
</dbReference>
<evidence type="ECO:0000256" key="4">
    <source>
        <dbReference type="ARBA" id="ARBA00011062"/>
    </source>
</evidence>
<dbReference type="InterPro" id="IPR036523">
    <property type="entry name" value="SurE-like_sf"/>
</dbReference>
<proteinExistence type="inferred from homology"/>
<keyword evidence="6" id="KW-0963">Cytoplasm</keyword>
<gene>
    <name evidence="11" type="ORF">MNBD_IGNAVI01-1920</name>
</gene>
<dbReference type="GO" id="GO:0008253">
    <property type="term" value="F:5'-nucleotidase activity"/>
    <property type="evidence" value="ECO:0007669"/>
    <property type="project" value="UniProtKB-EC"/>
</dbReference>
<sequence length="257" mass="28642">MRILVSNDDGINAKGILHLVKELKKIGEVTVVAPLTEQSAAGHSITMKVPLRVTEHYIDNEFFGYAVNGTPADCVKMGIKNLLKEKPDIVISGINNGSNAAINVIYSGTVSAAREAAIMDVPAIAISVTDHHPKHFEYAAKLSARLAKLVYANKLKTGTLLNVNVPDLPENEVKGVMLTKQGRSKWDDYYEERVDPYGSKYYWLTGQLLIQDQDDDKDQIALNNNYASITPIHFDLTDYEMFEKMKSWDIDTLKLNV</sequence>
<dbReference type="PANTHER" id="PTHR30457">
    <property type="entry name" value="5'-NUCLEOTIDASE SURE"/>
    <property type="match status" value="1"/>
</dbReference>
<evidence type="ECO:0000256" key="5">
    <source>
        <dbReference type="ARBA" id="ARBA00012643"/>
    </source>
</evidence>
<dbReference type="InterPro" id="IPR030048">
    <property type="entry name" value="SurE"/>
</dbReference>
<evidence type="ECO:0000256" key="1">
    <source>
        <dbReference type="ARBA" id="ARBA00000815"/>
    </source>
</evidence>
<evidence type="ECO:0000256" key="9">
    <source>
        <dbReference type="ARBA" id="ARBA00022801"/>
    </source>
</evidence>
<comment type="cofactor">
    <cofactor evidence="2">
        <name>Mg(2+)</name>
        <dbReference type="ChEBI" id="CHEBI:18420"/>
    </cofactor>
</comment>
<dbReference type="GO" id="GO:0005737">
    <property type="term" value="C:cytoplasm"/>
    <property type="evidence" value="ECO:0007669"/>
    <property type="project" value="UniProtKB-SubCell"/>
</dbReference>
<dbReference type="Pfam" id="PF01975">
    <property type="entry name" value="SurE"/>
    <property type="match status" value="1"/>
</dbReference>
<dbReference type="NCBIfam" id="NF001490">
    <property type="entry name" value="PRK00346.1-4"/>
    <property type="match status" value="1"/>
</dbReference>
<keyword evidence="9 11" id="KW-0378">Hydrolase</keyword>
<comment type="similarity">
    <text evidence="4">Belongs to the SurE nucleotidase family.</text>
</comment>
<name>A0A3B1CNW9_9ZZZZ</name>
<dbReference type="GO" id="GO:0046872">
    <property type="term" value="F:metal ion binding"/>
    <property type="evidence" value="ECO:0007669"/>
    <property type="project" value="UniProtKB-KW"/>
</dbReference>